<evidence type="ECO:0000256" key="1">
    <source>
        <dbReference type="SAM" id="Coils"/>
    </source>
</evidence>
<reference evidence="3" key="1">
    <citation type="submission" date="2022-11" db="EMBL/GenBank/DDBJ databases">
        <authorList>
            <person name="Kikuchi T."/>
        </authorList>
    </citation>
    <scope>NUCLEOTIDE SEQUENCE</scope>
    <source>
        <strain evidence="3">PS1010</strain>
    </source>
</reference>
<organism evidence="3 4">
    <name type="scientific">Caenorhabditis angaria</name>
    <dbReference type="NCBI Taxonomy" id="860376"/>
    <lineage>
        <taxon>Eukaryota</taxon>
        <taxon>Metazoa</taxon>
        <taxon>Ecdysozoa</taxon>
        <taxon>Nematoda</taxon>
        <taxon>Chromadorea</taxon>
        <taxon>Rhabditida</taxon>
        <taxon>Rhabditina</taxon>
        <taxon>Rhabditomorpha</taxon>
        <taxon>Rhabditoidea</taxon>
        <taxon>Rhabditidae</taxon>
        <taxon>Peloderinae</taxon>
        <taxon>Caenorhabditis</taxon>
    </lineage>
</organism>
<evidence type="ECO:0000256" key="2">
    <source>
        <dbReference type="SAM" id="MobiDB-lite"/>
    </source>
</evidence>
<sequence>MGTLQTDLNSALYAVKQKCVDLDERIQIEDTKPINRGRGFLGVKRYIYALTTQNKNERRGRSLTRVYMEQKYFRSKSAPTSDQVQRQEDYSQDYGPNGDLRLEFTETISAPLSELIKEDESHANLVANRLPEGHTDWNHELLVFEEDGTSGRLEDRKLILRAGDNIQGDNELTEVADYISQKFSTFFGEQIEEIKVNISKDLSKSLTHLNSVEVRNLEASKNVQNTTTSLGDLFTIESKHEYESQYGRYTSGYGRYGGGPKYVEHIYTTPTKIYDRNKKIEKRSSFVPKTEVEMPVGYHSYYNPAQFVYSNPYSYYSGNLTRPLHYTYSQDRFEKYSDYGGSGRQSRVQEEPPAPEPEPIIIEPVAKPPTPEPEPEPEPIVIPEPEPLPLHRSNFEIVSEPFITRTYPDYYDKSTQLILTRAQEHEHQILELQPVYDEPYEVQEVIETFDEEPIYDEIPVQKEPEPEPEPPRALFRSQDIEHIEYLPEFPALPPPAPPRSPTPPPTYDELPPSPPPSPAPAPRHLNDIYVGQDAISVSLSPSFGVSEDQKHLGLEKSVLVRVREMEEAARDAEAAREREYAEKRARYEELQLEIRQNRPVYEEEIESKNTPAPPAPEKPRRTWVPPPKLDEFPEEHKDDKPLGPIIFHELMYNDSYLAKIYHEEHNLQRPISRPVSRAISRPSTPGFEIQHIDFPRQDPSSVAQDENVRFDDIHSRIEKYNAYGDQDSHNYHIEKVSDVIYDIPHHEIIEVQPPLAPSIPPPQAVARNNSLKRDNAPPPLVFHHEEHEEETHRVVVEESRVSAVEVGHVKNLSKLFSHPDAKPITTEQVIYRVRTVPHGHVLQSQSQSHPKTKTLRRIPLDEVELTHQHLHHEIHHHHNNDQHISAANSPQAHIKTTRIHEEINGNVVKDVVFRDDEPVVKVRKVYRAVLDGDHESSILSPPLSHPGEDFEPLYDVPNDAT</sequence>
<feature type="compositionally biased region" description="Pro residues" evidence="2">
    <location>
        <begin position="366"/>
        <end position="377"/>
    </location>
</feature>
<dbReference type="EMBL" id="CANHGI010000004">
    <property type="protein sequence ID" value="CAI5447739.1"/>
    <property type="molecule type" value="Genomic_DNA"/>
</dbReference>
<proteinExistence type="predicted"/>
<keyword evidence="4" id="KW-1185">Reference proteome</keyword>
<protein>
    <submittedName>
        <fullName evidence="3">Uncharacterized protein</fullName>
    </submittedName>
</protein>
<dbReference type="Proteomes" id="UP001152747">
    <property type="component" value="Unassembled WGS sequence"/>
</dbReference>
<dbReference type="AlphaFoldDB" id="A0A9P1IMR3"/>
<dbReference type="PANTHER" id="PTHR48148">
    <property type="entry name" value="KERATINOCYTE PROLINE-RICH PROTEIN"/>
    <property type="match status" value="1"/>
</dbReference>
<feature type="region of interest" description="Disordered" evidence="2">
    <location>
        <begin position="74"/>
        <end position="96"/>
    </location>
</feature>
<feature type="compositionally biased region" description="Pro residues" evidence="2">
    <location>
        <begin position="490"/>
        <end position="521"/>
    </location>
</feature>
<feature type="region of interest" description="Disordered" evidence="2">
    <location>
        <begin position="601"/>
        <end position="625"/>
    </location>
</feature>
<keyword evidence="1" id="KW-0175">Coiled coil</keyword>
<dbReference type="PANTHER" id="PTHR48148:SF2">
    <property type="entry name" value="PA14 DOMAIN-CONTAINING PROTEIN"/>
    <property type="match status" value="1"/>
</dbReference>
<accession>A0A9P1IMR3</accession>
<feature type="coiled-coil region" evidence="1">
    <location>
        <begin position="562"/>
        <end position="593"/>
    </location>
</feature>
<feature type="region of interest" description="Disordered" evidence="2">
    <location>
        <begin position="935"/>
        <end position="961"/>
    </location>
</feature>
<comment type="caution">
    <text evidence="3">The sequence shown here is derived from an EMBL/GenBank/DDBJ whole genome shotgun (WGS) entry which is preliminary data.</text>
</comment>
<evidence type="ECO:0000313" key="4">
    <source>
        <dbReference type="Proteomes" id="UP001152747"/>
    </source>
</evidence>
<gene>
    <name evidence="3" type="ORF">CAMP_LOCUS10376</name>
</gene>
<evidence type="ECO:0000313" key="3">
    <source>
        <dbReference type="EMBL" id="CAI5447739.1"/>
    </source>
</evidence>
<name>A0A9P1IMR3_9PELO</name>
<feature type="region of interest" description="Disordered" evidence="2">
    <location>
        <begin position="335"/>
        <end position="377"/>
    </location>
</feature>
<feature type="region of interest" description="Disordered" evidence="2">
    <location>
        <begin position="488"/>
        <end position="525"/>
    </location>
</feature>
<dbReference type="OrthoDB" id="5815583at2759"/>